<evidence type="ECO:0000259" key="5">
    <source>
        <dbReference type="SMART" id="SM00478"/>
    </source>
</evidence>
<dbReference type="KEGG" id="lhd:HUO_06165"/>
<evidence type="ECO:0000313" key="10">
    <source>
        <dbReference type="Proteomes" id="UP000063930"/>
    </source>
</evidence>
<dbReference type="CDD" id="cd00056">
    <property type="entry name" value="ENDO3c"/>
    <property type="match status" value="1"/>
</dbReference>
<feature type="domain" description="HhH-GPD" evidence="5">
    <location>
        <begin position="37"/>
        <end position="196"/>
    </location>
</feature>
<dbReference type="Proteomes" id="UP000601587">
    <property type="component" value="Unassembled WGS sequence"/>
</dbReference>
<evidence type="ECO:0000256" key="4">
    <source>
        <dbReference type="ARBA" id="ARBA00023014"/>
    </source>
</evidence>
<dbReference type="EMBL" id="WCGB01000009">
    <property type="protein sequence ID" value="NRN91191.1"/>
    <property type="molecule type" value="Genomic_DNA"/>
</dbReference>
<gene>
    <name evidence="6" type="ORF">ALV80_05265</name>
    <name evidence="8" type="ORF">GDZ32_07610</name>
    <name evidence="9" type="ORF">IMAU50013_00717</name>
    <name evidence="7" type="ORF">LHEJCM1062_14280</name>
</gene>
<dbReference type="SMART" id="SM00478">
    <property type="entry name" value="ENDO3c"/>
    <property type="match status" value="1"/>
</dbReference>
<keyword evidence="8" id="KW-0255">Endonuclease</keyword>
<evidence type="ECO:0000256" key="2">
    <source>
        <dbReference type="ARBA" id="ARBA00022723"/>
    </source>
</evidence>
<keyword evidence="3" id="KW-0408">Iron</keyword>
<dbReference type="EMBL" id="BLYV01000324">
    <property type="protein sequence ID" value="GFP13556.1"/>
    <property type="molecule type" value="Genomic_DNA"/>
</dbReference>
<evidence type="ECO:0000313" key="6">
    <source>
        <dbReference type="EMBL" id="ALI52542.1"/>
    </source>
</evidence>
<dbReference type="Pfam" id="PF00730">
    <property type="entry name" value="HhH-GPD"/>
    <property type="match status" value="1"/>
</dbReference>
<dbReference type="GO" id="GO:0046872">
    <property type="term" value="F:metal ion binding"/>
    <property type="evidence" value="ECO:0007669"/>
    <property type="project" value="UniProtKB-KW"/>
</dbReference>
<evidence type="ECO:0000313" key="8">
    <source>
        <dbReference type="EMBL" id="MPW14748.1"/>
    </source>
</evidence>
<sequence length="217" mass="25702">MKEITLNQLYDIMYYHLDPNGWWPGRSDWEVIWSTVLIQNTNWKNVDKALKILYKATNFLPANILKMSDEELQQTIASAGSYTRKAQTLKNIAQYFKDNFNYDLEVAQEQNKKKLRKEILTIKGIGPETADVILMYGLRKGEFVVDQYSRRLFTCLGWQDIPPYEKAKKIIEENLTDFTLRNYQNFHAMIDMFGQKYKLPEQFNESFLKNYQLVIPN</sequence>
<keyword evidence="8" id="KW-0378">Hydrolase</keyword>
<keyword evidence="4" id="KW-0411">Iron-sulfur</keyword>
<accession>A0A0D5MJ04</accession>
<dbReference type="SUPFAM" id="SSF48150">
    <property type="entry name" value="DNA-glycosylase"/>
    <property type="match status" value="1"/>
</dbReference>
<reference evidence="8 11" key="3">
    <citation type="submission" date="2019-10" db="EMBL/GenBank/DDBJ databases">
        <title>Draft genome sequences of Lactobacillus strains.</title>
        <authorList>
            <person name="Cho G.-S."/>
            <person name="Fagbemigun O."/>
            <person name="Brinks E."/>
            <person name="Franz C.M.A.P."/>
        </authorList>
    </citation>
    <scope>NUCLEOTIDE SEQUENCE [LARGE SCALE GENOMIC DNA]</scope>
    <source>
        <strain evidence="8 11">313</strain>
    </source>
</reference>
<dbReference type="PANTHER" id="PTHR10359:SF19">
    <property type="entry name" value="DNA REPAIR GLYCOSYLASE MJ1434-RELATED"/>
    <property type="match status" value="1"/>
</dbReference>
<dbReference type="EMBL" id="WHOE01000089">
    <property type="protein sequence ID" value="MPW14748.1"/>
    <property type="molecule type" value="Genomic_DNA"/>
</dbReference>
<dbReference type="InterPro" id="IPR003265">
    <property type="entry name" value="HhH-GPD_domain"/>
</dbReference>
<dbReference type="RefSeq" id="WP_003626351.1">
    <property type="nucleotide sequence ID" value="NZ_AP023028.1"/>
</dbReference>
<dbReference type="PIRSF" id="PIRSF001435">
    <property type="entry name" value="Nth"/>
    <property type="match status" value="1"/>
</dbReference>
<evidence type="ECO:0000256" key="1">
    <source>
        <dbReference type="ARBA" id="ARBA00022485"/>
    </source>
</evidence>
<dbReference type="GO" id="GO:0051539">
    <property type="term" value="F:4 iron, 4 sulfur cluster binding"/>
    <property type="evidence" value="ECO:0007669"/>
    <property type="project" value="UniProtKB-KW"/>
</dbReference>
<dbReference type="Proteomes" id="UP000630086">
    <property type="component" value="Unassembled WGS sequence"/>
</dbReference>
<dbReference type="Proteomes" id="UP000430466">
    <property type="component" value="Unassembled WGS sequence"/>
</dbReference>
<dbReference type="OrthoDB" id="9802365at2"/>
<dbReference type="EMBL" id="CP012381">
    <property type="protein sequence ID" value="ALI52542.1"/>
    <property type="molecule type" value="Genomic_DNA"/>
</dbReference>
<dbReference type="GO" id="GO:0004519">
    <property type="term" value="F:endonuclease activity"/>
    <property type="evidence" value="ECO:0007669"/>
    <property type="project" value="UniProtKB-KW"/>
</dbReference>
<protein>
    <submittedName>
        <fullName evidence="8">Endonuclease III</fullName>
    </submittedName>
</protein>
<proteinExistence type="predicted"/>
<dbReference type="InterPro" id="IPR011257">
    <property type="entry name" value="DNA_glycosylase"/>
</dbReference>
<reference evidence="6 10" key="1">
    <citation type="submission" date="2015-08" db="EMBL/GenBank/DDBJ databases">
        <title>Complete genome sequence of Lactobacillus helveticus CAUH18, a probiotic strain originated from koumiss.</title>
        <authorList>
            <person name="Yang Y."/>
            <person name="Hao Y."/>
        </authorList>
    </citation>
    <scope>NUCLEOTIDE SEQUENCE [LARGE SCALE GENOMIC DNA]</scope>
    <source>
        <strain evidence="6 10">CAUH18</strain>
    </source>
</reference>
<evidence type="ECO:0000313" key="9">
    <source>
        <dbReference type="EMBL" id="NRN91191.1"/>
    </source>
</evidence>
<evidence type="ECO:0000313" key="7">
    <source>
        <dbReference type="EMBL" id="GFP13556.1"/>
    </source>
</evidence>
<dbReference type="Proteomes" id="UP000063930">
    <property type="component" value="Chromosome"/>
</dbReference>
<organism evidence="8 11">
    <name type="scientific">Lactobacillus helveticus</name>
    <name type="common">Lactobacillus suntoryeus</name>
    <dbReference type="NCBI Taxonomy" id="1587"/>
    <lineage>
        <taxon>Bacteria</taxon>
        <taxon>Bacillati</taxon>
        <taxon>Bacillota</taxon>
        <taxon>Bacilli</taxon>
        <taxon>Lactobacillales</taxon>
        <taxon>Lactobacillaceae</taxon>
        <taxon>Lactobacillus</taxon>
    </lineage>
</organism>
<reference evidence="9" key="2">
    <citation type="submission" date="2019-09" db="EMBL/GenBank/DDBJ databases">
        <title>Comparative genomic analysis of Lactobacillus helveticus.</title>
        <authorList>
            <person name="Zhang H."/>
            <person name="Chen Y."/>
            <person name="Zhong Z."/>
        </authorList>
    </citation>
    <scope>NUCLEOTIDE SEQUENCE</scope>
    <source>
        <strain evidence="9">IMAU50013</strain>
    </source>
</reference>
<dbReference type="PANTHER" id="PTHR10359">
    <property type="entry name" value="A/G-SPECIFIC ADENINE GLYCOSYLASE/ENDONUCLEASE III"/>
    <property type="match status" value="1"/>
</dbReference>
<keyword evidence="1" id="KW-0004">4Fe-4S</keyword>
<keyword evidence="8" id="KW-0540">Nuclease</keyword>
<reference evidence="7" key="4">
    <citation type="submission" date="2020-07" db="EMBL/GenBank/DDBJ databases">
        <title>Draft genome sequence of Lactobacillus helveticus strain JCM 1062.</title>
        <authorList>
            <person name="Endo A."/>
            <person name="Maeno S."/>
            <person name="Kido Y."/>
        </authorList>
    </citation>
    <scope>NUCLEOTIDE SEQUENCE</scope>
    <source>
        <strain evidence="7">JCM 1062</strain>
    </source>
</reference>
<evidence type="ECO:0000256" key="3">
    <source>
        <dbReference type="ARBA" id="ARBA00023004"/>
    </source>
</evidence>
<dbReference type="Gene3D" id="1.10.340.30">
    <property type="entry name" value="Hypothetical protein, domain 2"/>
    <property type="match status" value="1"/>
</dbReference>
<name>A0A0D5MJ04_LACHE</name>
<dbReference type="GO" id="GO:0006284">
    <property type="term" value="P:base-excision repair"/>
    <property type="evidence" value="ECO:0007669"/>
    <property type="project" value="InterPro"/>
</dbReference>
<keyword evidence="2" id="KW-0479">Metal-binding</keyword>
<dbReference type="AlphaFoldDB" id="A0A0D5MJ04"/>
<evidence type="ECO:0000313" key="11">
    <source>
        <dbReference type="Proteomes" id="UP000430466"/>
    </source>
</evidence>